<name>A0ABM7NQG1_9FIRM</name>
<accession>A0ABM7NQG1</accession>
<reference evidence="1 2" key="1">
    <citation type="submission" date="2021-02" db="EMBL/GenBank/DDBJ databases">
        <title>Nitrogen-fixing ability and nitrogen fixation related genes of thermophilic fermentative bacteria in the genus Caldicellulosiruptor.</title>
        <authorList>
            <person name="Chen Y."/>
            <person name="Nishihara A."/>
            <person name="Haruta S."/>
        </authorList>
    </citation>
    <scope>NUCLEOTIDE SEQUENCE [LARGE SCALE GENOMIC DNA]</scope>
    <source>
        <strain evidence="1 2">YA01</strain>
    </source>
</reference>
<dbReference type="Proteomes" id="UP000663623">
    <property type="component" value="Chromosome"/>
</dbReference>
<evidence type="ECO:0000313" key="2">
    <source>
        <dbReference type="Proteomes" id="UP000663623"/>
    </source>
</evidence>
<proteinExistence type="predicted"/>
<sequence length="60" mass="6776">MKFLRPLKIWLSNKLCIASCDGSICPALKQLKVKFARLLYVIGKKSSLAKNEKDKGNGFY</sequence>
<keyword evidence="2" id="KW-1185">Reference proteome</keyword>
<protein>
    <submittedName>
        <fullName evidence="1">Uncharacterized protein</fullName>
    </submittedName>
</protein>
<dbReference type="EMBL" id="AP024480">
    <property type="protein sequence ID" value="BCS82400.1"/>
    <property type="molecule type" value="Genomic_DNA"/>
</dbReference>
<organism evidence="1 2">
    <name type="scientific">Caldicellulosiruptor diazotrophicus</name>
    <dbReference type="NCBI Taxonomy" id="2806205"/>
    <lineage>
        <taxon>Bacteria</taxon>
        <taxon>Bacillati</taxon>
        <taxon>Bacillota</taxon>
        <taxon>Bacillota incertae sedis</taxon>
        <taxon>Caldicellulosiruptorales</taxon>
        <taxon>Caldicellulosiruptoraceae</taxon>
        <taxon>Caldicellulosiruptor</taxon>
    </lineage>
</organism>
<evidence type="ECO:0000313" key="1">
    <source>
        <dbReference type="EMBL" id="BCS82400.1"/>
    </source>
</evidence>
<gene>
    <name evidence="1" type="ORF">CaldiYA01_23600</name>
</gene>